<proteinExistence type="predicted"/>
<evidence type="ECO:0000313" key="1">
    <source>
        <dbReference type="EMBL" id="KAA1106719.1"/>
    </source>
</evidence>
<reference evidence="1 2" key="1">
    <citation type="submission" date="2019-05" db="EMBL/GenBank/DDBJ databases">
        <title>Emergence of the Ug99 lineage of the wheat stem rust pathogen through somatic hybridization.</title>
        <authorList>
            <person name="Li F."/>
            <person name="Upadhyaya N.M."/>
            <person name="Sperschneider J."/>
            <person name="Matny O."/>
            <person name="Nguyen-Phuc H."/>
            <person name="Mago R."/>
            <person name="Raley C."/>
            <person name="Miller M.E."/>
            <person name="Silverstein K.A.T."/>
            <person name="Henningsen E."/>
            <person name="Hirsch C.D."/>
            <person name="Visser B."/>
            <person name="Pretorius Z.A."/>
            <person name="Steffenson B.J."/>
            <person name="Schwessinger B."/>
            <person name="Dodds P.N."/>
            <person name="Figueroa M."/>
        </authorList>
    </citation>
    <scope>NUCLEOTIDE SEQUENCE [LARGE SCALE GENOMIC DNA]</scope>
    <source>
        <strain evidence="1 2">Ug99</strain>
    </source>
</reference>
<protein>
    <submittedName>
        <fullName evidence="1">Uncharacterized protein</fullName>
    </submittedName>
</protein>
<comment type="caution">
    <text evidence="1">The sequence shown here is derived from an EMBL/GenBank/DDBJ whole genome shotgun (WGS) entry which is preliminary data.</text>
</comment>
<sequence>MKVLNSNPSEKCSSFSGLPILTCKDYKDDHQNFNTESMKILTSLRKSKDLKLESHRIFRIVSQRITRIFFSLDILHKIAMLNNLDIRLLGTEIKNTHDDLMKWFIDTLFHQKRNSSPVLVQDAIHFTPDKPSQRSFEAPQKFLSRILTDSVNVRCEKTTAISLLLLGYWYEIRSMEMNSQPLDDSSPKSYWTLMAQMVDPKIHNELAIRLSHFCDKPAETYFNYD</sequence>
<gene>
    <name evidence="1" type="ORF">PGTUg99_014015</name>
</gene>
<name>A0A5B0Q0Z1_PUCGR</name>
<dbReference type="Proteomes" id="UP000325313">
    <property type="component" value="Unassembled WGS sequence"/>
</dbReference>
<dbReference type="EMBL" id="VDEP01000310">
    <property type="protein sequence ID" value="KAA1106719.1"/>
    <property type="molecule type" value="Genomic_DNA"/>
</dbReference>
<organism evidence="1 2">
    <name type="scientific">Puccinia graminis f. sp. tritici</name>
    <dbReference type="NCBI Taxonomy" id="56615"/>
    <lineage>
        <taxon>Eukaryota</taxon>
        <taxon>Fungi</taxon>
        <taxon>Dikarya</taxon>
        <taxon>Basidiomycota</taxon>
        <taxon>Pucciniomycotina</taxon>
        <taxon>Pucciniomycetes</taxon>
        <taxon>Pucciniales</taxon>
        <taxon>Pucciniaceae</taxon>
        <taxon>Puccinia</taxon>
    </lineage>
</organism>
<evidence type="ECO:0000313" key="2">
    <source>
        <dbReference type="Proteomes" id="UP000325313"/>
    </source>
</evidence>
<accession>A0A5B0Q0Z1</accession>
<dbReference type="AlphaFoldDB" id="A0A5B0Q0Z1"/>